<dbReference type="PANTHER" id="PTHR38102:SF1">
    <property type="entry name" value="PERIPLASMIC CHAPERONE SPY"/>
    <property type="match status" value="1"/>
</dbReference>
<feature type="region of interest" description="Disordered" evidence="5">
    <location>
        <begin position="1"/>
        <end position="24"/>
    </location>
</feature>
<sequence>MSGAYASSNDFARDGQGYHQKGKHMMKRMTKALSLTESQQTQIKAINTQAKEQHDVLRESMKKFKEAEKSLLQAEIFDEQAYVALHTSYQDTFAQMALTRAKTKHAIFNVLTAEQQAKWISKMDKRKKDGKRGKRD</sequence>
<evidence type="ECO:0000256" key="3">
    <source>
        <dbReference type="ARBA" id="ARBA00022729"/>
    </source>
</evidence>
<feature type="compositionally biased region" description="Polar residues" evidence="5">
    <location>
        <begin position="1"/>
        <end position="10"/>
    </location>
</feature>
<evidence type="ECO:0000256" key="5">
    <source>
        <dbReference type="SAM" id="MobiDB-lite"/>
    </source>
</evidence>
<accession>A0ABS9X8J7</accession>
<keyword evidence="4" id="KW-0574">Periplasm</keyword>
<reference evidence="6" key="1">
    <citation type="submission" date="2022-01" db="EMBL/GenBank/DDBJ databases">
        <title>Colwellia maritima, isolated from seawater.</title>
        <authorList>
            <person name="Kristyanto S."/>
            <person name="Jung J."/>
            <person name="Jeon C.O."/>
        </authorList>
    </citation>
    <scope>NUCLEOTIDE SEQUENCE</scope>
    <source>
        <strain evidence="6">MSW7</strain>
    </source>
</reference>
<evidence type="ECO:0000313" key="6">
    <source>
        <dbReference type="EMBL" id="MCI2285806.1"/>
    </source>
</evidence>
<dbReference type="PIRSF" id="PIRSF034445">
    <property type="entry name" value="CpxP_Spy"/>
    <property type="match status" value="1"/>
</dbReference>
<organism evidence="6 7">
    <name type="scientific">Colwellia maritima</name>
    <dbReference type="NCBI Taxonomy" id="2912588"/>
    <lineage>
        <taxon>Bacteria</taxon>
        <taxon>Pseudomonadati</taxon>
        <taxon>Pseudomonadota</taxon>
        <taxon>Gammaproteobacteria</taxon>
        <taxon>Alteromonadales</taxon>
        <taxon>Colwelliaceae</taxon>
        <taxon>Colwellia</taxon>
    </lineage>
</organism>
<dbReference type="Pfam" id="PF07813">
    <property type="entry name" value="LTXXQ"/>
    <property type="match status" value="1"/>
</dbReference>
<comment type="subcellular location">
    <subcellularLocation>
        <location evidence="1">Periplasm</location>
    </subcellularLocation>
</comment>
<dbReference type="EMBL" id="JAKKSL010000006">
    <property type="protein sequence ID" value="MCI2285806.1"/>
    <property type="molecule type" value="Genomic_DNA"/>
</dbReference>
<dbReference type="Gene3D" id="1.20.120.1490">
    <property type="match status" value="1"/>
</dbReference>
<dbReference type="InterPro" id="IPR052211">
    <property type="entry name" value="Cpx_auxiliary_protein"/>
</dbReference>
<dbReference type="InterPro" id="IPR012899">
    <property type="entry name" value="LTXXQ"/>
</dbReference>
<keyword evidence="3" id="KW-0732">Signal</keyword>
<evidence type="ECO:0000256" key="1">
    <source>
        <dbReference type="ARBA" id="ARBA00004418"/>
    </source>
</evidence>
<name>A0ABS9X8J7_9GAMM</name>
<comment type="similarity">
    <text evidence="2">Belongs to the CpxP/Spy family.</text>
</comment>
<gene>
    <name evidence="6" type="ORF">L3081_23530</name>
</gene>
<keyword evidence="7" id="KW-1185">Reference proteome</keyword>
<proteinExistence type="inferred from homology"/>
<protein>
    <submittedName>
        <fullName evidence="6">Spy/CpxP family protein refolding chaperone</fullName>
    </submittedName>
</protein>
<evidence type="ECO:0000256" key="2">
    <source>
        <dbReference type="ARBA" id="ARBA00008441"/>
    </source>
</evidence>
<dbReference type="Proteomes" id="UP001139646">
    <property type="component" value="Unassembled WGS sequence"/>
</dbReference>
<comment type="caution">
    <text evidence="6">The sequence shown here is derived from an EMBL/GenBank/DDBJ whole genome shotgun (WGS) entry which is preliminary data.</text>
</comment>
<dbReference type="PANTHER" id="PTHR38102">
    <property type="entry name" value="PERIPLASMIC CHAPERONE SPY"/>
    <property type="match status" value="1"/>
</dbReference>
<evidence type="ECO:0000256" key="4">
    <source>
        <dbReference type="ARBA" id="ARBA00022764"/>
    </source>
</evidence>
<dbReference type="RefSeq" id="WP_242288723.1">
    <property type="nucleotide sequence ID" value="NZ_JAKKSL010000006.1"/>
</dbReference>
<evidence type="ECO:0000313" key="7">
    <source>
        <dbReference type="Proteomes" id="UP001139646"/>
    </source>
</evidence>
<dbReference type="CDD" id="cd09916">
    <property type="entry name" value="CpxP_like"/>
    <property type="match status" value="1"/>
</dbReference>